<organism evidence="4 5">
    <name type="scientific">Aristolochia fimbriata</name>
    <name type="common">White veined hardy Dutchman's pipe vine</name>
    <dbReference type="NCBI Taxonomy" id="158543"/>
    <lineage>
        <taxon>Eukaryota</taxon>
        <taxon>Viridiplantae</taxon>
        <taxon>Streptophyta</taxon>
        <taxon>Embryophyta</taxon>
        <taxon>Tracheophyta</taxon>
        <taxon>Spermatophyta</taxon>
        <taxon>Magnoliopsida</taxon>
        <taxon>Magnoliidae</taxon>
        <taxon>Piperales</taxon>
        <taxon>Aristolochiaceae</taxon>
        <taxon>Aristolochia</taxon>
    </lineage>
</organism>
<dbReference type="EMBL" id="JAINDJ010000008">
    <property type="protein sequence ID" value="KAG9439490.1"/>
    <property type="molecule type" value="Genomic_DNA"/>
</dbReference>
<dbReference type="PANTHER" id="PTHR33492:SF12">
    <property type="entry name" value="HOMEODOMAIN-LIKE SUPERFAMILY PROTEIN-RELATED"/>
    <property type="match status" value="1"/>
</dbReference>
<dbReference type="Gene3D" id="1.10.10.60">
    <property type="entry name" value="Homeodomain-like"/>
    <property type="match status" value="1"/>
</dbReference>
<gene>
    <name evidence="4" type="ORF">H6P81_019655</name>
</gene>
<proteinExistence type="predicted"/>
<name>A0AAV7DS97_ARIFI</name>
<feature type="coiled-coil region" evidence="1">
    <location>
        <begin position="261"/>
        <end position="292"/>
    </location>
</feature>
<feature type="region of interest" description="Disordered" evidence="2">
    <location>
        <begin position="169"/>
        <end position="254"/>
    </location>
</feature>
<keyword evidence="1" id="KW-0175">Coiled coil</keyword>
<dbReference type="Pfam" id="PF13837">
    <property type="entry name" value="Myb_DNA-bind_4"/>
    <property type="match status" value="1"/>
</dbReference>
<evidence type="ECO:0000256" key="2">
    <source>
        <dbReference type="SAM" id="MobiDB-lite"/>
    </source>
</evidence>
<dbReference type="Proteomes" id="UP000825729">
    <property type="component" value="Unassembled WGS sequence"/>
</dbReference>
<evidence type="ECO:0000313" key="4">
    <source>
        <dbReference type="EMBL" id="KAG9439490.1"/>
    </source>
</evidence>
<comment type="caution">
    <text evidence="4">The sequence shown here is derived from an EMBL/GenBank/DDBJ whole genome shotgun (WGS) entry which is preliminary data.</text>
</comment>
<feature type="compositionally biased region" description="Polar residues" evidence="2">
    <location>
        <begin position="183"/>
        <end position="193"/>
    </location>
</feature>
<feature type="compositionally biased region" description="Pro residues" evidence="2">
    <location>
        <begin position="196"/>
        <end position="208"/>
    </location>
</feature>
<dbReference type="PANTHER" id="PTHR33492">
    <property type="entry name" value="OSJNBA0043A12.37 PROTEIN-RELATED"/>
    <property type="match status" value="1"/>
</dbReference>
<evidence type="ECO:0000256" key="1">
    <source>
        <dbReference type="SAM" id="Coils"/>
    </source>
</evidence>
<dbReference type="AlphaFoldDB" id="A0AAV7DS97"/>
<dbReference type="InterPro" id="IPR001005">
    <property type="entry name" value="SANT/Myb"/>
</dbReference>
<dbReference type="InterPro" id="IPR044822">
    <property type="entry name" value="Myb_DNA-bind_4"/>
</dbReference>
<accession>A0AAV7DS97</accession>
<sequence>MAEQGNPADMVMVAVGDQRTPLEREYRKGNWTFHETLVLISAKKMDDERRMNRGGERDGRNKPAEQRWKWVEDYCWKNGCFRSQNQCNDKWDNLMRDYKKVREFERRVSEGGGGVSYWKMEKHERKERNLPTNLLPQIFEALIEVVERRGSQRAVSTAVVIGVTNKEREVGTPMSSSIPSSSVAPTLQQHKSNPSLLPPPICPPPPLMHAPIASAQPLPPLGADSSDSDGSEFSTSPTKRRRREEVGASSNTTTNELCSAIRKSASIIEKALRECEEKEEKRHRELLSLEERKLKNEESKAEINLQAISGLTGAVNQLANSIFALVSEKNQTAPK</sequence>
<dbReference type="PROSITE" id="PS50090">
    <property type="entry name" value="MYB_LIKE"/>
    <property type="match status" value="1"/>
</dbReference>
<protein>
    <recommendedName>
        <fullName evidence="3">Myb-like domain-containing protein</fullName>
    </recommendedName>
</protein>
<evidence type="ECO:0000259" key="3">
    <source>
        <dbReference type="PROSITE" id="PS50090"/>
    </source>
</evidence>
<evidence type="ECO:0000313" key="5">
    <source>
        <dbReference type="Proteomes" id="UP000825729"/>
    </source>
</evidence>
<feature type="domain" description="Myb-like" evidence="3">
    <location>
        <begin position="23"/>
        <end position="95"/>
    </location>
</feature>
<keyword evidence="5" id="KW-1185">Reference proteome</keyword>
<reference evidence="4 5" key="1">
    <citation type="submission" date="2021-07" db="EMBL/GenBank/DDBJ databases">
        <title>The Aristolochia fimbriata genome: insights into angiosperm evolution, floral development and chemical biosynthesis.</title>
        <authorList>
            <person name="Jiao Y."/>
        </authorList>
    </citation>
    <scope>NUCLEOTIDE SEQUENCE [LARGE SCALE GENOMIC DNA]</scope>
    <source>
        <strain evidence="4">IBCAS-2021</strain>
        <tissue evidence="4">Leaf</tissue>
    </source>
</reference>